<feature type="domain" description="GGDEF" evidence="4">
    <location>
        <begin position="193"/>
        <end position="327"/>
    </location>
</feature>
<evidence type="ECO:0000313" key="6">
    <source>
        <dbReference type="Proteomes" id="UP001589943"/>
    </source>
</evidence>
<proteinExistence type="predicted"/>
<protein>
    <submittedName>
        <fullName evidence="5">Bifunctional diguanylate cyclase/phosphodiesterase</fullName>
    </submittedName>
</protein>
<sequence length="738" mass="80638">MSASSGHALSRFKNLLGAGKGGAVHLSSSEQQQAILLLRDYEESGIGWFWASDEQGNLTYVSDIVAQKMGKARGELLGKPIQSLFILDRDDDNASERTLPLIFSARKTFSSLQVRAASDEATVWWTISGRPQFNADGRFFGYYGNGVDITASRQSQKDASRLAQYDSLTGLANRHRMGKRLETTLAAYRAAKRSCAVLMLDLDRFKQVNDTLGHLAGDELLKQVAQRLQRVVVEKGAEIGRLGGDEFQILVPDVDDRGRLGEIARTIITMLSQPYQIDGSRCVIGASVGIAIAPYDGVSSEELVRSADLALYASKGGGRGQFRFYSSDLHSEAERRRQIEEDLRDALSGDQMRVAYQPIVDTKTNQVVSLESLARWEHPELGEVSPSVFIPIAEEANLIGALGNWILKQACIDAAQLPGNVRIAVNVSAAQFANPGFPALVAQALAHAELSPERLELELTESIFLGDQAATEEMFNQLKMLGVRLVLDDFGTGYSSLSYLQHAPFDKIKIDKAFIRGVTQPGNRNAAIISAIVSLAEALDMDTTAEGIEAHDELEAMRKLRVRQIQGYIYASAVCFEDVAEAMTSGEWTIEPEGPSKYRPERRTVLRKVGLIHEDHRYEVTMRNLSRSGCAVEGLIDVPAGTQFVVDFGEGQLAVAVVRRTAGSMQGLEFEQQLVDDGAGGLCTRHRVSPYVLAQAGMPLQALPQGSYPMQLMQQPGAALTLPKFGQVDTKTKPSKIA</sequence>
<dbReference type="Pfam" id="PF00563">
    <property type="entry name" value="EAL"/>
    <property type="match status" value="1"/>
</dbReference>
<dbReference type="PANTHER" id="PTHR44757">
    <property type="entry name" value="DIGUANYLATE CYCLASE DGCP"/>
    <property type="match status" value="1"/>
</dbReference>
<dbReference type="PROSITE" id="PS50113">
    <property type="entry name" value="PAC"/>
    <property type="match status" value="1"/>
</dbReference>
<dbReference type="SUPFAM" id="SSF141868">
    <property type="entry name" value="EAL domain-like"/>
    <property type="match status" value="1"/>
</dbReference>
<dbReference type="InterPro" id="IPR052155">
    <property type="entry name" value="Biofilm_reg_signaling"/>
</dbReference>
<accession>A0ABV6PEP2</accession>
<dbReference type="SMART" id="SM00267">
    <property type="entry name" value="GGDEF"/>
    <property type="match status" value="1"/>
</dbReference>
<dbReference type="PROSITE" id="PS50883">
    <property type="entry name" value="EAL"/>
    <property type="match status" value="1"/>
</dbReference>
<dbReference type="InterPro" id="IPR013656">
    <property type="entry name" value="PAS_4"/>
</dbReference>
<dbReference type="CDD" id="cd00130">
    <property type="entry name" value="PAS"/>
    <property type="match status" value="1"/>
</dbReference>
<dbReference type="NCBIfam" id="TIGR00254">
    <property type="entry name" value="GGDEF"/>
    <property type="match status" value="1"/>
</dbReference>
<dbReference type="Pfam" id="PF00990">
    <property type="entry name" value="GGDEF"/>
    <property type="match status" value="1"/>
</dbReference>
<evidence type="ECO:0000259" key="3">
    <source>
        <dbReference type="PROSITE" id="PS50883"/>
    </source>
</evidence>
<dbReference type="RefSeq" id="WP_379479371.1">
    <property type="nucleotide sequence ID" value="NZ_JBHLTL010000001.1"/>
</dbReference>
<dbReference type="InterPro" id="IPR035919">
    <property type="entry name" value="EAL_sf"/>
</dbReference>
<dbReference type="NCBIfam" id="TIGR00229">
    <property type="entry name" value="sensory_box"/>
    <property type="match status" value="1"/>
</dbReference>
<dbReference type="Proteomes" id="UP001589943">
    <property type="component" value="Unassembled WGS sequence"/>
</dbReference>
<dbReference type="Pfam" id="PF08448">
    <property type="entry name" value="PAS_4"/>
    <property type="match status" value="1"/>
</dbReference>
<gene>
    <name evidence="5" type="ORF">ACFFF7_00305</name>
</gene>
<feature type="domain" description="PAS" evidence="1">
    <location>
        <begin position="49"/>
        <end position="106"/>
    </location>
</feature>
<evidence type="ECO:0000259" key="2">
    <source>
        <dbReference type="PROSITE" id="PS50113"/>
    </source>
</evidence>
<keyword evidence="6" id="KW-1185">Reference proteome</keyword>
<dbReference type="InterPro" id="IPR000700">
    <property type="entry name" value="PAS-assoc_C"/>
</dbReference>
<dbReference type="Gene3D" id="3.20.20.450">
    <property type="entry name" value="EAL domain"/>
    <property type="match status" value="1"/>
</dbReference>
<comment type="caution">
    <text evidence="5">The sequence shown here is derived from an EMBL/GenBank/DDBJ whole genome shotgun (WGS) entry which is preliminary data.</text>
</comment>
<name>A0ABV6PEP2_9SPHN</name>
<evidence type="ECO:0000259" key="1">
    <source>
        <dbReference type="PROSITE" id="PS50112"/>
    </source>
</evidence>
<organism evidence="5 6">
    <name type="scientific">Novosphingobium aquiterrae</name>
    <dbReference type="NCBI Taxonomy" id="624388"/>
    <lineage>
        <taxon>Bacteria</taxon>
        <taxon>Pseudomonadati</taxon>
        <taxon>Pseudomonadota</taxon>
        <taxon>Alphaproteobacteria</taxon>
        <taxon>Sphingomonadales</taxon>
        <taxon>Sphingomonadaceae</taxon>
        <taxon>Novosphingobium</taxon>
    </lineage>
</organism>
<dbReference type="InterPro" id="IPR043128">
    <property type="entry name" value="Rev_trsase/Diguanyl_cyclase"/>
</dbReference>
<dbReference type="PANTHER" id="PTHR44757:SF2">
    <property type="entry name" value="BIOFILM ARCHITECTURE MAINTENANCE PROTEIN MBAA"/>
    <property type="match status" value="1"/>
</dbReference>
<dbReference type="InterPro" id="IPR000160">
    <property type="entry name" value="GGDEF_dom"/>
</dbReference>
<dbReference type="CDD" id="cd01948">
    <property type="entry name" value="EAL"/>
    <property type="match status" value="1"/>
</dbReference>
<dbReference type="CDD" id="cd01949">
    <property type="entry name" value="GGDEF"/>
    <property type="match status" value="1"/>
</dbReference>
<dbReference type="SUPFAM" id="SSF55073">
    <property type="entry name" value="Nucleotide cyclase"/>
    <property type="match status" value="1"/>
</dbReference>
<dbReference type="EMBL" id="JBHLTL010000001">
    <property type="protein sequence ID" value="MFC0587847.1"/>
    <property type="molecule type" value="Genomic_DNA"/>
</dbReference>
<dbReference type="PROSITE" id="PS50112">
    <property type="entry name" value="PAS"/>
    <property type="match status" value="1"/>
</dbReference>
<dbReference type="SMART" id="SM00052">
    <property type="entry name" value="EAL"/>
    <property type="match status" value="1"/>
</dbReference>
<feature type="domain" description="PAC" evidence="2">
    <location>
        <begin position="108"/>
        <end position="161"/>
    </location>
</feature>
<reference evidence="5 6" key="1">
    <citation type="submission" date="2024-09" db="EMBL/GenBank/DDBJ databases">
        <authorList>
            <person name="Sun Q."/>
            <person name="Mori K."/>
        </authorList>
    </citation>
    <scope>NUCLEOTIDE SEQUENCE [LARGE SCALE GENOMIC DNA]</scope>
    <source>
        <strain evidence="5 6">NCAIM B.02537</strain>
    </source>
</reference>
<dbReference type="PROSITE" id="PS50887">
    <property type="entry name" value="GGDEF"/>
    <property type="match status" value="1"/>
</dbReference>
<dbReference type="InterPro" id="IPR029787">
    <property type="entry name" value="Nucleotide_cyclase"/>
</dbReference>
<dbReference type="InterPro" id="IPR035965">
    <property type="entry name" value="PAS-like_dom_sf"/>
</dbReference>
<dbReference type="SUPFAM" id="SSF55785">
    <property type="entry name" value="PYP-like sensor domain (PAS domain)"/>
    <property type="match status" value="1"/>
</dbReference>
<dbReference type="InterPro" id="IPR000014">
    <property type="entry name" value="PAS"/>
</dbReference>
<feature type="domain" description="EAL" evidence="3">
    <location>
        <begin position="336"/>
        <end position="587"/>
    </location>
</feature>
<evidence type="ECO:0000313" key="5">
    <source>
        <dbReference type="EMBL" id="MFC0587847.1"/>
    </source>
</evidence>
<dbReference type="Gene3D" id="3.30.450.20">
    <property type="entry name" value="PAS domain"/>
    <property type="match status" value="1"/>
</dbReference>
<dbReference type="InterPro" id="IPR001633">
    <property type="entry name" value="EAL_dom"/>
</dbReference>
<dbReference type="Gene3D" id="3.30.70.270">
    <property type="match status" value="1"/>
</dbReference>
<evidence type="ECO:0000259" key="4">
    <source>
        <dbReference type="PROSITE" id="PS50887"/>
    </source>
</evidence>